<dbReference type="RefSeq" id="XP_068362360.1">
    <property type="nucleotide sequence ID" value="XM_068502290.1"/>
</dbReference>
<dbReference type="OrthoDB" id="10429175at2759"/>
<dbReference type="SUPFAM" id="SSF50998">
    <property type="entry name" value="Quinoprotein alcohol dehydrogenase-like"/>
    <property type="match status" value="1"/>
</dbReference>
<gene>
    <name evidence="1" type="ORF">TRFO_21963</name>
</gene>
<dbReference type="VEuPathDB" id="TrichDB:TRFO_21963"/>
<dbReference type="InterPro" id="IPR011047">
    <property type="entry name" value="Quinoprotein_ADH-like_sf"/>
</dbReference>
<dbReference type="AlphaFoldDB" id="A0A1J4KE85"/>
<name>A0A1J4KE85_9EUKA</name>
<dbReference type="InterPro" id="IPR015943">
    <property type="entry name" value="WD40/YVTN_repeat-like_dom_sf"/>
</dbReference>
<protein>
    <recommendedName>
        <fullName evidence="3">F-box domain containing protein</fullName>
    </recommendedName>
</protein>
<evidence type="ECO:0000313" key="1">
    <source>
        <dbReference type="EMBL" id="OHT09224.1"/>
    </source>
</evidence>
<dbReference type="Gene3D" id="2.130.10.10">
    <property type="entry name" value="YVTN repeat-like/Quinoprotein amine dehydrogenase"/>
    <property type="match status" value="1"/>
</dbReference>
<organism evidence="1 2">
    <name type="scientific">Tritrichomonas foetus</name>
    <dbReference type="NCBI Taxonomy" id="1144522"/>
    <lineage>
        <taxon>Eukaryota</taxon>
        <taxon>Metamonada</taxon>
        <taxon>Parabasalia</taxon>
        <taxon>Tritrichomonadida</taxon>
        <taxon>Tritrichomonadidae</taxon>
        <taxon>Tritrichomonas</taxon>
    </lineage>
</organism>
<sequence>MNLNGISPVCLHNSLTQLKPDKIALLSQTKKEIADFCHSNSLWKDRYYHQFPTYGFQTKKRYDNVDWLSRYAKRYAIMSNIKSHKPKVKSFVNDKIINIKTLTNAFAYNTSDSISIVVYDYFDNECLYEQAATFKVKNKDFVFLDTRTLISVDEDSISIFDLEKHQKVTEHQVHFGTSPHIQPIDSTSFAVISNGQCIVYDVKQQLNRKCTFIHNNDVIGTASDGQKIYIASEKDLTAHDTSNPRGPILWNYIQMEGAKFCSFNVKSKRALFGNKIINLNNGVEVSQFHNDDTVCGAIANDHIAVFGCSRRAVIFFDYVESKVVGQYQFSVSEGIKSIDSAITNDNVAVAADFNIKILKLPDKDGNVEEIRKVNCGSIGQRKTGEIDAVKQVVFDGERLITNMNKFVRVYDFYTGKTL</sequence>
<dbReference type="EMBL" id="MLAK01000645">
    <property type="protein sequence ID" value="OHT09224.1"/>
    <property type="molecule type" value="Genomic_DNA"/>
</dbReference>
<accession>A0A1J4KE85</accession>
<dbReference type="GeneID" id="94836994"/>
<dbReference type="Proteomes" id="UP000179807">
    <property type="component" value="Unassembled WGS sequence"/>
</dbReference>
<reference evidence="1" key="1">
    <citation type="submission" date="2016-10" db="EMBL/GenBank/DDBJ databases">
        <authorList>
            <person name="Benchimol M."/>
            <person name="Almeida L.G."/>
            <person name="Vasconcelos A.T."/>
            <person name="Perreira-Neves A."/>
            <person name="Rosa I.A."/>
            <person name="Tasca T."/>
            <person name="Bogo M.R."/>
            <person name="de Souza W."/>
        </authorList>
    </citation>
    <scope>NUCLEOTIDE SEQUENCE [LARGE SCALE GENOMIC DNA]</scope>
    <source>
        <strain evidence="1">K</strain>
    </source>
</reference>
<keyword evidence="2" id="KW-1185">Reference proteome</keyword>
<evidence type="ECO:0008006" key="3">
    <source>
        <dbReference type="Google" id="ProtNLM"/>
    </source>
</evidence>
<evidence type="ECO:0000313" key="2">
    <source>
        <dbReference type="Proteomes" id="UP000179807"/>
    </source>
</evidence>
<proteinExistence type="predicted"/>
<comment type="caution">
    <text evidence="1">The sequence shown here is derived from an EMBL/GenBank/DDBJ whole genome shotgun (WGS) entry which is preliminary data.</text>
</comment>